<gene>
    <name evidence="2" type="ORF">RHGRI_018878</name>
</gene>
<evidence type="ECO:0000256" key="1">
    <source>
        <dbReference type="SAM" id="MobiDB-lite"/>
    </source>
</evidence>
<feature type="region of interest" description="Disordered" evidence="1">
    <location>
        <begin position="1"/>
        <end position="133"/>
    </location>
</feature>
<dbReference type="AlphaFoldDB" id="A0AAV6K3F1"/>
<feature type="compositionally biased region" description="Basic and acidic residues" evidence="1">
    <location>
        <begin position="8"/>
        <end position="18"/>
    </location>
</feature>
<comment type="caution">
    <text evidence="2">The sequence shown here is derived from an EMBL/GenBank/DDBJ whole genome shotgun (WGS) entry which is preliminary data.</text>
</comment>
<dbReference type="Proteomes" id="UP000823749">
    <property type="component" value="Chromosome 6"/>
</dbReference>
<evidence type="ECO:0000313" key="3">
    <source>
        <dbReference type="Proteomes" id="UP000823749"/>
    </source>
</evidence>
<name>A0AAV6K3F1_9ERIC</name>
<evidence type="ECO:0000313" key="2">
    <source>
        <dbReference type="EMBL" id="KAG5546852.1"/>
    </source>
</evidence>
<keyword evidence="3" id="KW-1185">Reference proteome</keyword>
<accession>A0AAV6K3F1</accession>
<dbReference type="EMBL" id="JACTNZ010000006">
    <property type="protein sequence ID" value="KAG5546852.1"/>
    <property type="molecule type" value="Genomic_DNA"/>
</dbReference>
<protein>
    <submittedName>
        <fullName evidence="2">Uncharacterized protein</fullName>
    </submittedName>
</protein>
<sequence length="197" mass="22587">MSQSLPLIRKERRDKRVEEEDTFRTVSSKGQASNSEVEEEDDYVEDTDDDRDANSKKEENPMDDMENQKNKSSDDRAKNKEEEDVKSDNRDINGSHQHGLEEEPDLEKTPIQEKTVGESRNEESFNSIHGLESIVQDSQSPLIEECVESANHCSQIQNREAQQGKNQEQVKEKERVNDVGTNPVTWDSNVILRPSQV</sequence>
<proteinExistence type="predicted"/>
<feature type="compositionally biased region" description="Polar residues" evidence="1">
    <location>
        <begin position="158"/>
        <end position="167"/>
    </location>
</feature>
<feature type="compositionally biased region" description="Polar residues" evidence="1">
    <location>
        <begin position="24"/>
        <end position="35"/>
    </location>
</feature>
<organism evidence="2 3">
    <name type="scientific">Rhododendron griersonianum</name>
    <dbReference type="NCBI Taxonomy" id="479676"/>
    <lineage>
        <taxon>Eukaryota</taxon>
        <taxon>Viridiplantae</taxon>
        <taxon>Streptophyta</taxon>
        <taxon>Embryophyta</taxon>
        <taxon>Tracheophyta</taxon>
        <taxon>Spermatophyta</taxon>
        <taxon>Magnoliopsida</taxon>
        <taxon>eudicotyledons</taxon>
        <taxon>Gunneridae</taxon>
        <taxon>Pentapetalae</taxon>
        <taxon>asterids</taxon>
        <taxon>Ericales</taxon>
        <taxon>Ericaceae</taxon>
        <taxon>Ericoideae</taxon>
        <taxon>Rhodoreae</taxon>
        <taxon>Rhododendron</taxon>
    </lineage>
</organism>
<feature type="compositionally biased region" description="Acidic residues" evidence="1">
    <location>
        <begin position="36"/>
        <end position="51"/>
    </location>
</feature>
<feature type="compositionally biased region" description="Basic and acidic residues" evidence="1">
    <location>
        <begin position="52"/>
        <end position="123"/>
    </location>
</feature>
<feature type="region of interest" description="Disordered" evidence="1">
    <location>
        <begin position="158"/>
        <end position="184"/>
    </location>
</feature>
<feature type="compositionally biased region" description="Basic and acidic residues" evidence="1">
    <location>
        <begin position="168"/>
        <end position="177"/>
    </location>
</feature>
<reference evidence="2 3" key="1">
    <citation type="submission" date="2020-08" db="EMBL/GenBank/DDBJ databases">
        <title>Plant Genome Project.</title>
        <authorList>
            <person name="Zhang R.-G."/>
        </authorList>
    </citation>
    <scope>NUCLEOTIDE SEQUENCE [LARGE SCALE GENOMIC DNA]</scope>
    <source>
        <strain evidence="2">WSP0</strain>
        <tissue evidence="2">Leaf</tissue>
    </source>
</reference>